<evidence type="ECO:0000313" key="2">
    <source>
        <dbReference type="Proteomes" id="UP000286134"/>
    </source>
</evidence>
<protein>
    <submittedName>
        <fullName evidence="1">Uncharacterized protein</fullName>
    </submittedName>
</protein>
<comment type="caution">
    <text evidence="1">The sequence shown here is derived from an EMBL/GenBank/DDBJ whole genome shotgun (WGS) entry which is preliminary data.</text>
</comment>
<accession>A0A420HLZ9</accession>
<sequence length="62" mass="7203">MRFSVISGASRDATFTLALRLEKVRETQQIGILCKEVGLEVRFSYKNSEVQIFLFLMQEIFD</sequence>
<evidence type="ECO:0000313" key="1">
    <source>
        <dbReference type="EMBL" id="RKF58452.1"/>
    </source>
</evidence>
<proteinExistence type="predicted"/>
<dbReference type="Proteomes" id="UP000286134">
    <property type="component" value="Unassembled WGS sequence"/>
</dbReference>
<reference evidence="1 2" key="1">
    <citation type="journal article" date="2018" name="BMC Genomics">
        <title>Comparative genome analyses reveal sequence features reflecting distinct modes of host-adaptation between dicot and monocot powdery mildew.</title>
        <authorList>
            <person name="Wu Y."/>
            <person name="Ma X."/>
            <person name="Pan Z."/>
            <person name="Kale S.D."/>
            <person name="Song Y."/>
            <person name="King H."/>
            <person name="Zhang Q."/>
            <person name="Presley C."/>
            <person name="Deng X."/>
            <person name="Wei C.I."/>
            <person name="Xiao S."/>
        </authorList>
    </citation>
    <scope>NUCLEOTIDE SEQUENCE [LARGE SCALE GENOMIC DNA]</scope>
    <source>
        <strain evidence="1">UMSG2</strain>
    </source>
</reference>
<dbReference type="AlphaFoldDB" id="A0A420HLZ9"/>
<dbReference type="EMBL" id="MCFK01006769">
    <property type="protein sequence ID" value="RKF58452.1"/>
    <property type="molecule type" value="Genomic_DNA"/>
</dbReference>
<keyword evidence="2" id="KW-1185">Reference proteome</keyword>
<organism evidence="1 2">
    <name type="scientific">Erysiphe neolycopersici</name>
    <dbReference type="NCBI Taxonomy" id="212602"/>
    <lineage>
        <taxon>Eukaryota</taxon>
        <taxon>Fungi</taxon>
        <taxon>Dikarya</taxon>
        <taxon>Ascomycota</taxon>
        <taxon>Pezizomycotina</taxon>
        <taxon>Leotiomycetes</taxon>
        <taxon>Erysiphales</taxon>
        <taxon>Erysiphaceae</taxon>
        <taxon>Erysiphe</taxon>
    </lineage>
</organism>
<gene>
    <name evidence="1" type="ORF">OnM2_067025</name>
</gene>
<name>A0A420HLZ9_9PEZI</name>